<dbReference type="GO" id="GO:0005975">
    <property type="term" value="P:carbohydrate metabolic process"/>
    <property type="evidence" value="ECO:0007669"/>
    <property type="project" value="InterPro"/>
</dbReference>
<sequence>MRPVTNRIGPELRAELSRWTQLVAGSLGGTAARRFEVMMLDTWGTTMTPRPDGVFVITGDIPAMWLRDSSAQVLPFLRLAHVPEVADVLRGVVAKQWSCIAVDPYANAFNDGPTGRHFDAADLDLHPAVWERKYEIDSLAFAVDLAHRLWRATGDAAHLGDAVRAGCGAIVGLWRREQRHFELSDYRHVRDSEPGDTLGPDGRGTPVGYTGMTWSGFRPSDDACAFGYNVPAQLMAVRALRQVGEFADLWGLDRLGAEAAALAAEIAAGVTEHGVRDGHYLYEVDGLGGRLFMDDANMPSLLSLPLTSDVAGDDPLYLETRRRVLSPENPFYYRGTAARGIGSPHTPPHYVWHIGLAVQGLTGGTDEAHACLETILATDGGTGWTHEGFHVDDPARFTRPWFSWSNSMACELMMSLAEPGHDAHA</sequence>
<name>A0A7H0H447_9ACTN</name>
<evidence type="ECO:0000313" key="1">
    <source>
        <dbReference type="EMBL" id="QNP55313.1"/>
    </source>
</evidence>
<gene>
    <name evidence="1" type="ORF">H9L22_13940</name>
</gene>
<dbReference type="SUPFAM" id="SSF48208">
    <property type="entry name" value="Six-hairpin glycosidases"/>
    <property type="match status" value="1"/>
</dbReference>
<dbReference type="Proteomes" id="UP000516117">
    <property type="component" value="Chromosome"/>
</dbReference>
<dbReference type="PANTHER" id="PTHR31047">
    <property type="entry name" value="MEIOTICALLY UP-REGULATED GENE 157 PROTEIN"/>
    <property type="match status" value="1"/>
</dbReference>
<dbReference type="InterPro" id="IPR012341">
    <property type="entry name" value="6hp_glycosidase-like_sf"/>
</dbReference>
<keyword evidence="2" id="KW-1185">Reference proteome</keyword>
<dbReference type="PANTHER" id="PTHR31047:SF0">
    <property type="entry name" value="MEIOTICALLY UP-REGULATED GENE 157 PROTEIN"/>
    <property type="match status" value="1"/>
</dbReference>
<accession>A0A7H0H447</accession>
<reference evidence="1 2" key="1">
    <citation type="submission" date="2020-08" db="EMBL/GenBank/DDBJ databases">
        <title>Genome sequence of Tessaracoccus defluvii JCM 17540T.</title>
        <authorList>
            <person name="Hyun D.-W."/>
            <person name="Bae J.-W."/>
        </authorList>
    </citation>
    <scope>NUCLEOTIDE SEQUENCE [LARGE SCALE GENOMIC DNA]</scope>
    <source>
        <strain evidence="1 2">JCM 17540</strain>
    </source>
</reference>
<dbReference type="SMART" id="SM01149">
    <property type="entry name" value="DUF1237"/>
    <property type="match status" value="1"/>
</dbReference>
<dbReference type="AlphaFoldDB" id="A0A7H0H447"/>
<keyword evidence="1" id="KW-0378">Hydrolase</keyword>
<dbReference type="EMBL" id="CP060789">
    <property type="protein sequence ID" value="QNP55313.1"/>
    <property type="molecule type" value="Genomic_DNA"/>
</dbReference>
<proteinExistence type="predicted"/>
<dbReference type="InterPro" id="IPR008313">
    <property type="entry name" value="GH125"/>
</dbReference>
<dbReference type="GO" id="GO:0016787">
    <property type="term" value="F:hydrolase activity"/>
    <property type="evidence" value="ECO:0007669"/>
    <property type="project" value="UniProtKB-KW"/>
</dbReference>
<protein>
    <submittedName>
        <fullName evidence="1">Glycoside hydrolase family 125 protein</fullName>
    </submittedName>
</protein>
<organism evidence="1 2">
    <name type="scientific">Tessaracoccus defluvii</name>
    <dbReference type="NCBI Taxonomy" id="1285901"/>
    <lineage>
        <taxon>Bacteria</taxon>
        <taxon>Bacillati</taxon>
        <taxon>Actinomycetota</taxon>
        <taxon>Actinomycetes</taxon>
        <taxon>Propionibacteriales</taxon>
        <taxon>Propionibacteriaceae</taxon>
        <taxon>Tessaracoccus</taxon>
    </lineage>
</organism>
<dbReference type="RefSeq" id="WP_187720448.1">
    <property type="nucleotide sequence ID" value="NZ_BAABBL010000011.1"/>
</dbReference>
<evidence type="ECO:0000313" key="2">
    <source>
        <dbReference type="Proteomes" id="UP000516117"/>
    </source>
</evidence>
<dbReference type="PIRSF" id="PIRSF028846">
    <property type="entry name" value="UCP028846"/>
    <property type="match status" value="1"/>
</dbReference>
<dbReference type="Pfam" id="PF06824">
    <property type="entry name" value="Glyco_hydro_125"/>
    <property type="match status" value="1"/>
</dbReference>
<dbReference type="InterPro" id="IPR008928">
    <property type="entry name" value="6-hairpin_glycosidase_sf"/>
</dbReference>
<dbReference type="KEGG" id="tdf:H9L22_13940"/>
<dbReference type="Gene3D" id="1.50.10.10">
    <property type="match status" value="1"/>
</dbReference>